<evidence type="ECO:0000313" key="1">
    <source>
        <dbReference type="EMBL" id="SSZ46596.1"/>
    </source>
</evidence>
<evidence type="ECO:0000313" key="2">
    <source>
        <dbReference type="Proteomes" id="UP000255515"/>
    </source>
</evidence>
<accession>A0A376BY81</accession>
<dbReference type="AlphaFoldDB" id="A0A376BY81"/>
<dbReference type="Proteomes" id="UP000255515">
    <property type="component" value="Unassembled WGS sequence"/>
</dbReference>
<protein>
    <submittedName>
        <fullName evidence="1">Uncharacterized protein</fullName>
    </submittedName>
</protein>
<proteinExistence type="predicted"/>
<organism evidence="1 2">
    <name type="scientific">Bergeyella zoohelcum</name>
    <dbReference type="NCBI Taxonomy" id="1015"/>
    <lineage>
        <taxon>Bacteria</taxon>
        <taxon>Pseudomonadati</taxon>
        <taxon>Bacteroidota</taxon>
        <taxon>Flavobacteriia</taxon>
        <taxon>Flavobacteriales</taxon>
        <taxon>Weeksellaceae</taxon>
        <taxon>Bergeyella</taxon>
    </lineage>
</organism>
<gene>
    <name evidence="1" type="ORF">NCTC11661_00241</name>
</gene>
<sequence length="108" mass="12505">MPIRYRDPATIYTPQDMISQVNVIYDGKDKGISIAKINWDDNEVIGIRWNVALREWDEADKMSGVKECLGHPVSRGYPTWFILPREIFDSNSDIVKKVKEVLQKINPQ</sequence>
<dbReference type="RefSeq" id="WP_002687194.1">
    <property type="nucleotide sequence ID" value="NZ_UFTJ01000001.1"/>
</dbReference>
<reference evidence="1 2" key="1">
    <citation type="submission" date="2018-06" db="EMBL/GenBank/DDBJ databases">
        <authorList>
            <consortium name="Pathogen Informatics"/>
            <person name="Doyle S."/>
        </authorList>
    </citation>
    <scope>NUCLEOTIDE SEQUENCE [LARGE SCALE GENOMIC DNA]</scope>
    <source>
        <strain evidence="1 2">NCTC11661</strain>
    </source>
</reference>
<dbReference type="EMBL" id="UFTJ01000001">
    <property type="protein sequence ID" value="SSZ46596.1"/>
    <property type="molecule type" value="Genomic_DNA"/>
</dbReference>
<name>A0A376BY81_9FLAO</name>